<evidence type="ECO:0000256" key="1">
    <source>
        <dbReference type="ARBA" id="ARBA00008584"/>
    </source>
</evidence>
<dbReference type="GO" id="GO:0016829">
    <property type="term" value="F:lyase activity"/>
    <property type="evidence" value="ECO:0007669"/>
    <property type="project" value="UniProtKB-KW"/>
</dbReference>
<feature type="domain" description="Scytalone dehydratase-like" evidence="3">
    <location>
        <begin position="17"/>
        <end position="161"/>
    </location>
</feature>
<dbReference type="SUPFAM" id="SSF54427">
    <property type="entry name" value="NTF2-like"/>
    <property type="match status" value="1"/>
</dbReference>
<comment type="caution">
    <text evidence="4">The sequence shown here is derived from an EMBL/GenBank/DDBJ whole genome shotgun (WGS) entry which is preliminary data.</text>
</comment>
<keyword evidence="2" id="KW-0456">Lyase</keyword>
<dbReference type="InterPro" id="IPR049884">
    <property type="entry name" value="Scytalone_dh"/>
</dbReference>
<gene>
    <name evidence="4" type="ORF">BHQ10_010367</name>
</gene>
<reference evidence="4 5" key="1">
    <citation type="journal article" date="2017" name="Biotechnol. Biofuels">
        <title>Differential beta-glucosidase expression as a function of carbon source availability in Talaromyces amestolkiae: a genomic and proteomic approach.</title>
        <authorList>
            <person name="de Eugenio L.I."/>
            <person name="Mendez-Liter J.A."/>
            <person name="Nieto-Dominguez M."/>
            <person name="Alonso L."/>
            <person name="Gil-Munoz J."/>
            <person name="Barriuso J."/>
            <person name="Prieto A."/>
            <person name="Martinez M.J."/>
        </authorList>
    </citation>
    <scope>NUCLEOTIDE SEQUENCE [LARGE SCALE GENOMIC DNA]</scope>
    <source>
        <strain evidence="4 5">CIB</strain>
    </source>
</reference>
<evidence type="ECO:0000313" key="5">
    <source>
        <dbReference type="Proteomes" id="UP000249363"/>
    </source>
</evidence>
<sequence>MGSASQSSRVDPADAQEVHELAFEWAMSADTKDWDRMRQILAPKLNIDYTDVANQVFTDISPDDWIKHSESPRVLGGRRVSTQHLLGAAKYIKVSDLQITAHYQIRAAHVRWKDDDRTQEGLKGHGHGEMVQHYTKIDGVWKLSGWKPTVFWNEHDFERYMHFGLTQPLSEL</sequence>
<dbReference type="EMBL" id="MIKG01000040">
    <property type="protein sequence ID" value="RAO74355.1"/>
    <property type="molecule type" value="Genomic_DNA"/>
</dbReference>
<dbReference type="Proteomes" id="UP000249363">
    <property type="component" value="Unassembled WGS sequence"/>
</dbReference>
<protein>
    <recommendedName>
        <fullName evidence="3">Scytalone dehydratase-like domain-containing protein</fullName>
    </recommendedName>
</protein>
<keyword evidence="5" id="KW-1185">Reference proteome</keyword>
<name>A0A364LEW0_TALAM</name>
<dbReference type="GeneID" id="63799581"/>
<dbReference type="InterPro" id="IPR032710">
    <property type="entry name" value="NTF2-like_dom_sf"/>
</dbReference>
<evidence type="ECO:0000313" key="4">
    <source>
        <dbReference type="EMBL" id="RAO74355.1"/>
    </source>
</evidence>
<dbReference type="RefSeq" id="XP_040738869.1">
    <property type="nucleotide sequence ID" value="XM_040872989.1"/>
</dbReference>
<dbReference type="Pfam" id="PF02982">
    <property type="entry name" value="Scytalone_dh"/>
    <property type="match status" value="1"/>
</dbReference>
<dbReference type="AlphaFoldDB" id="A0A364LEW0"/>
<accession>A0A364LEW0</accession>
<dbReference type="OrthoDB" id="5281072at2759"/>
<evidence type="ECO:0000256" key="2">
    <source>
        <dbReference type="ARBA" id="ARBA00023239"/>
    </source>
</evidence>
<dbReference type="Gene3D" id="3.10.450.50">
    <property type="match status" value="1"/>
</dbReference>
<comment type="similarity">
    <text evidence="1">Belongs to the scytalone dehydratase family.</text>
</comment>
<dbReference type="STRING" id="1196081.A0A364LEW0"/>
<evidence type="ECO:0000259" key="3">
    <source>
        <dbReference type="Pfam" id="PF02982"/>
    </source>
</evidence>
<organism evidence="4 5">
    <name type="scientific">Talaromyces amestolkiae</name>
    <dbReference type="NCBI Taxonomy" id="1196081"/>
    <lineage>
        <taxon>Eukaryota</taxon>
        <taxon>Fungi</taxon>
        <taxon>Dikarya</taxon>
        <taxon>Ascomycota</taxon>
        <taxon>Pezizomycotina</taxon>
        <taxon>Eurotiomycetes</taxon>
        <taxon>Eurotiomycetidae</taxon>
        <taxon>Eurotiales</taxon>
        <taxon>Trichocomaceae</taxon>
        <taxon>Talaromyces</taxon>
        <taxon>Talaromyces sect. Talaromyces</taxon>
    </lineage>
</organism>
<proteinExistence type="inferred from homology"/>